<evidence type="ECO:0000313" key="1">
    <source>
        <dbReference type="EMBL" id="MCY6957965.1"/>
    </source>
</evidence>
<proteinExistence type="predicted"/>
<name>A0ABT4D6P1_9CLOT</name>
<sequence length="88" mass="9829">MNYAIEFSKLLKQRDNKEYIGIVVGKIVSINPIKISILSGEVLLTKGIDLTLTTTAKNKILDSRDIGKRILVMASTNNQQYFAIDTVE</sequence>
<dbReference type="EMBL" id="JAPQFJ010000003">
    <property type="protein sequence ID" value="MCY6957965.1"/>
    <property type="molecule type" value="Genomic_DNA"/>
</dbReference>
<accession>A0ABT4D6P1</accession>
<dbReference type="RefSeq" id="WP_268060363.1">
    <property type="nucleotide sequence ID" value="NZ_JAPQFJ010000003.1"/>
</dbReference>
<reference evidence="1" key="1">
    <citation type="submission" date="2022-12" db="EMBL/GenBank/DDBJ databases">
        <title>Clostridium sp. nov., isolated from industrial wastewater.</title>
        <authorList>
            <person name="Jiayan W."/>
        </authorList>
    </citation>
    <scope>NUCLEOTIDE SEQUENCE</scope>
    <source>
        <strain evidence="1">ZC22-4</strain>
    </source>
</reference>
<dbReference type="Proteomes" id="UP001144612">
    <property type="component" value="Unassembled WGS sequence"/>
</dbReference>
<evidence type="ECO:0008006" key="3">
    <source>
        <dbReference type="Google" id="ProtNLM"/>
    </source>
</evidence>
<organism evidence="1 2">
    <name type="scientific">Clostridium brassicae</name>
    <dbReference type="NCBI Taxonomy" id="2999072"/>
    <lineage>
        <taxon>Bacteria</taxon>
        <taxon>Bacillati</taxon>
        <taxon>Bacillota</taxon>
        <taxon>Clostridia</taxon>
        <taxon>Eubacteriales</taxon>
        <taxon>Clostridiaceae</taxon>
        <taxon>Clostridium</taxon>
    </lineage>
</organism>
<gene>
    <name evidence="1" type="ORF">OW729_05020</name>
</gene>
<keyword evidence="2" id="KW-1185">Reference proteome</keyword>
<protein>
    <recommendedName>
        <fullName evidence="3">DUF2577 domain-containing protein</fullName>
    </recommendedName>
</protein>
<comment type="caution">
    <text evidence="1">The sequence shown here is derived from an EMBL/GenBank/DDBJ whole genome shotgun (WGS) entry which is preliminary data.</text>
</comment>
<evidence type="ECO:0000313" key="2">
    <source>
        <dbReference type="Proteomes" id="UP001144612"/>
    </source>
</evidence>